<dbReference type="OMA" id="HTEGMHA"/>
<dbReference type="AlphaFoldDB" id="A0A2I3T843"/>
<name>A0A2I3T843_PANTR</name>
<dbReference type="EMBL" id="AC185241">
    <property type="status" value="NOT_ANNOTATED_CDS"/>
    <property type="molecule type" value="Genomic_DNA"/>
</dbReference>
<dbReference type="GeneTree" id="ENSGT00410000028639"/>
<evidence type="ECO:0000313" key="1">
    <source>
        <dbReference type="Ensembl" id="ENSPTRP00000085420.1"/>
    </source>
</evidence>
<reference evidence="1" key="3">
    <citation type="submission" date="2025-09" db="UniProtKB">
        <authorList>
            <consortium name="Ensembl"/>
        </authorList>
    </citation>
    <scope>IDENTIFICATION</scope>
</reference>
<proteinExistence type="predicted"/>
<keyword evidence="2" id="KW-1185">Reference proteome</keyword>
<dbReference type="Ensembl" id="ENSPTRT00000110544.1">
    <property type="protein sequence ID" value="ENSPTRP00000085420.1"/>
    <property type="gene ID" value="ENSPTRG00000050941.1"/>
</dbReference>
<dbReference type="Proteomes" id="UP000002277">
    <property type="component" value="Chromosome 7"/>
</dbReference>
<evidence type="ECO:0000313" key="2">
    <source>
        <dbReference type="Proteomes" id="UP000002277"/>
    </source>
</evidence>
<reference evidence="1" key="2">
    <citation type="submission" date="2025-08" db="UniProtKB">
        <authorList>
            <consortium name="Ensembl"/>
        </authorList>
    </citation>
    <scope>IDENTIFICATION</scope>
</reference>
<dbReference type="PaxDb" id="9598-ENSPTRP00000048181"/>
<accession>A0A2I3T843</accession>
<reference evidence="1 2" key="1">
    <citation type="journal article" date="2005" name="Nature">
        <title>Initial sequence of the chimpanzee genome and comparison with the human genome.</title>
        <authorList>
            <consortium name="Chimpanzee sequencing and analysis consortium"/>
        </authorList>
    </citation>
    <scope>NUCLEOTIDE SEQUENCE [LARGE SCALE GENOMIC DNA]</scope>
</reference>
<protein>
    <submittedName>
        <fullName evidence="1">Uncharacterized protein</fullName>
    </submittedName>
</protein>
<sequence>MDWGGGSTLTPAGASAQEPRVAQPYLGRPIPRVPHPMSVSTDQGLPDTSSGVAMGTSGRVSVAHTAVCGHTEGMHACVCAHLHVFTRTGHRRRCSHSGVHRPLCRCAHTQQGYIHRRVCVLAPGSGSRPTPHTVYSVPAARTCLGAPGSLSPCHLCVHICAQTYSGTPVCVHGCPGTLGSPSPRLPRLLESGTF</sequence>
<dbReference type="Bgee" id="ENSPTRG00000050941">
    <property type="expression patterns" value="Expressed in testis"/>
</dbReference>
<dbReference type="InParanoid" id="A0A2I3T843"/>
<organism evidence="1 2">
    <name type="scientific">Pan troglodytes</name>
    <name type="common">Chimpanzee</name>
    <dbReference type="NCBI Taxonomy" id="9598"/>
    <lineage>
        <taxon>Eukaryota</taxon>
        <taxon>Metazoa</taxon>
        <taxon>Chordata</taxon>
        <taxon>Craniata</taxon>
        <taxon>Vertebrata</taxon>
        <taxon>Euteleostomi</taxon>
        <taxon>Mammalia</taxon>
        <taxon>Eutheria</taxon>
        <taxon>Euarchontoglires</taxon>
        <taxon>Primates</taxon>
        <taxon>Haplorrhini</taxon>
        <taxon>Catarrhini</taxon>
        <taxon>Hominidae</taxon>
        <taxon>Pan</taxon>
    </lineage>
</organism>